<dbReference type="InterPro" id="IPR036388">
    <property type="entry name" value="WH-like_DNA-bd_sf"/>
</dbReference>
<proteinExistence type="predicted"/>
<evidence type="ECO:0000259" key="4">
    <source>
        <dbReference type="PROSITE" id="PS50043"/>
    </source>
</evidence>
<dbReference type="CDD" id="cd17535">
    <property type="entry name" value="REC_NarL-like"/>
    <property type="match status" value="1"/>
</dbReference>
<dbReference type="AlphaFoldDB" id="A0A656QI65"/>
<dbReference type="GO" id="GO:0006355">
    <property type="term" value="P:regulation of DNA-templated transcription"/>
    <property type="evidence" value="ECO:0007669"/>
    <property type="project" value="InterPro"/>
</dbReference>
<dbReference type="PROSITE" id="PS50110">
    <property type="entry name" value="RESPONSE_REGULATORY"/>
    <property type="match status" value="1"/>
</dbReference>
<evidence type="ECO:0000313" key="7">
    <source>
        <dbReference type="Proteomes" id="UP000027451"/>
    </source>
</evidence>
<dbReference type="PANTHER" id="PTHR43214">
    <property type="entry name" value="TWO-COMPONENT RESPONSE REGULATOR"/>
    <property type="match status" value="1"/>
</dbReference>
<dbReference type="InterPro" id="IPR016032">
    <property type="entry name" value="Sig_transdc_resp-reg_C-effctor"/>
</dbReference>
<evidence type="ECO:0000256" key="3">
    <source>
        <dbReference type="PROSITE-ProRule" id="PRU00169"/>
    </source>
</evidence>
<dbReference type="Gene3D" id="3.40.50.2300">
    <property type="match status" value="1"/>
</dbReference>
<evidence type="ECO:0000259" key="5">
    <source>
        <dbReference type="PROSITE" id="PS50110"/>
    </source>
</evidence>
<evidence type="ECO:0000256" key="2">
    <source>
        <dbReference type="ARBA" id="ARBA00023125"/>
    </source>
</evidence>
<dbReference type="InterPro" id="IPR039420">
    <property type="entry name" value="WalR-like"/>
</dbReference>
<dbReference type="Proteomes" id="UP000027451">
    <property type="component" value="Unassembled WGS sequence"/>
</dbReference>
<feature type="domain" description="HTH luxR-type" evidence="4">
    <location>
        <begin position="146"/>
        <end position="211"/>
    </location>
</feature>
<feature type="modified residue" description="4-aspartylphosphate" evidence="3">
    <location>
        <position position="56"/>
    </location>
</feature>
<evidence type="ECO:0000313" key="6">
    <source>
        <dbReference type="EMBL" id="KDR29750.1"/>
    </source>
</evidence>
<protein>
    <recommendedName>
        <fullName evidence="8">LuxR family transcriptional regulator</fullName>
    </recommendedName>
</protein>
<feature type="domain" description="Response regulatory" evidence="5">
    <location>
        <begin position="6"/>
        <end position="124"/>
    </location>
</feature>
<dbReference type="SUPFAM" id="SSF52172">
    <property type="entry name" value="CheY-like"/>
    <property type="match status" value="1"/>
</dbReference>
<dbReference type="PROSITE" id="PS50043">
    <property type="entry name" value="HTH_LUXR_2"/>
    <property type="match status" value="1"/>
</dbReference>
<dbReference type="OrthoDB" id="8585266at2"/>
<keyword evidence="7" id="KW-1185">Reference proteome</keyword>
<evidence type="ECO:0000256" key="1">
    <source>
        <dbReference type="ARBA" id="ARBA00022553"/>
    </source>
</evidence>
<dbReference type="PANTHER" id="PTHR43214:SF17">
    <property type="entry name" value="TRANSCRIPTIONAL REGULATORY PROTEIN RCSB"/>
    <property type="match status" value="1"/>
</dbReference>
<comment type="caution">
    <text evidence="6">The sequence shown here is derived from an EMBL/GenBank/DDBJ whole genome shotgun (WGS) entry which is preliminary data.</text>
</comment>
<dbReference type="RefSeq" id="WP_008347376.1">
    <property type="nucleotide sequence ID" value="NZ_CADFFU010000010.1"/>
</dbReference>
<organism evidence="6 7">
    <name type="scientific">Caballeronia zhejiangensis</name>
    <dbReference type="NCBI Taxonomy" id="871203"/>
    <lineage>
        <taxon>Bacteria</taxon>
        <taxon>Pseudomonadati</taxon>
        <taxon>Pseudomonadota</taxon>
        <taxon>Betaproteobacteria</taxon>
        <taxon>Burkholderiales</taxon>
        <taxon>Burkholderiaceae</taxon>
        <taxon>Caballeronia</taxon>
    </lineage>
</organism>
<dbReference type="GO" id="GO:0000160">
    <property type="term" value="P:phosphorelay signal transduction system"/>
    <property type="evidence" value="ECO:0007669"/>
    <property type="project" value="InterPro"/>
</dbReference>
<dbReference type="Gene3D" id="1.10.10.10">
    <property type="entry name" value="Winged helix-like DNA-binding domain superfamily/Winged helix DNA-binding domain"/>
    <property type="match status" value="1"/>
</dbReference>
<accession>A0A656QI65</accession>
<dbReference type="InterPro" id="IPR011006">
    <property type="entry name" value="CheY-like_superfamily"/>
</dbReference>
<dbReference type="EMBL" id="JFHD01000012">
    <property type="protein sequence ID" value="KDR29750.1"/>
    <property type="molecule type" value="Genomic_DNA"/>
</dbReference>
<name>A0A656QI65_9BURK</name>
<dbReference type="GO" id="GO:0003677">
    <property type="term" value="F:DNA binding"/>
    <property type="evidence" value="ECO:0007669"/>
    <property type="project" value="UniProtKB-KW"/>
</dbReference>
<dbReference type="Pfam" id="PF00072">
    <property type="entry name" value="Response_reg"/>
    <property type="match status" value="1"/>
</dbReference>
<dbReference type="InterPro" id="IPR001789">
    <property type="entry name" value="Sig_transdc_resp-reg_receiver"/>
</dbReference>
<dbReference type="InterPro" id="IPR058245">
    <property type="entry name" value="NreC/VraR/RcsB-like_REC"/>
</dbReference>
<reference evidence="6 7" key="1">
    <citation type="submission" date="2014-03" db="EMBL/GenBank/DDBJ databases">
        <title>Draft Genome Sequences of Four Burkholderia Strains.</title>
        <authorList>
            <person name="Liu X.Y."/>
            <person name="Li C.X."/>
            <person name="Xu J.H."/>
        </authorList>
    </citation>
    <scope>NUCLEOTIDE SEQUENCE [LARGE SCALE GENOMIC DNA]</scope>
    <source>
        <strain evidence="6 7">OP-1</strain>
    </source>
</reference>
<keyword evidence="1 3" id="KW-0597">Phosphoprotein</keyword>
<keyword evidence="2" id="KW-0238">DNA-binding</keyword>
<gene>
    <name evidence="6" type="ORF">BG60_05955</name>
</gene>
<dbReference type="SUPFAM" id="SSF46894">
    <property type="entry name" value="C-terminal effector domain of the bipartite response regulators"/>
    <property type="match status" value="1"/>
</dbReference>
<dbReference type="SMART" id="SM00421">
    <property type="entry name" value="HTH_LUXR"/>
    <property type="match status" value="1"/>
</dbReference>
<dbReference type="InterPro" id="IPR000792">
    <property type="entry name" value="Tscrpt_reg_LuxR_C"/>
</dbReference>
<evidence type="ECO:0008006" key="8">
    <source>
        <dbReference type="Google" id="ProtNLM"/>
    </source>
</evidence>
<sequence>MAKDIRVAIVDDHPIVLCGLNKALLEAGFNVRGVESSADGLMNVLENEACDVVVADYSMPDASSLDGWQFLTALSSKYPKLPVVVFSEFDDPFLVGSLAQRGVAGVVSKRENMSEMLVAIHTLFAGGRYLSPVAQSAVERFNVSPELSRFTALTRRQMEIAGLMLCGLSVCETARLLDRRMNTISSQRAAACKRLGFSRESEMYRFAASHGLSLERSQIGVEFDAIRG</sequence>
<dbReference type="SMART" id="SM00448">
    <property type="entry name" value="REC"/>
    <property type="match status" value="1"/>
</dbReference>